<dbReference type="Pfam" id="PF00583">
    <property type="entry name" value="Acetyltransf_1"/>
    <property type="match status" value="1"/>
</dbReference>
<keyword evidence="9" id="KW-0012">Acyltransferase</keyword>
<feature type="compositionally biased region" description="Low complexity" evidence="12">
    <location>
        <begin position="42"/>
        <end position="54"/>
    </location>
</feature>
<feature type="compositionally biased region" description="Pro residues" evidence="12">
    <location>
        <begin position="87"/>
        <end position="98"/>
    </location>
</feature>
<comment type="subcellular location">
    <subcellularLocation>
        <location evidence="2">Cytoplasm</location>
    </subcellularLocation>
    <subcellularLocation>
        <location evidence="1">Nucleus</location>
    </subcellularLocation>
</comment>
<comment type="similarity">
    <text evidence="3">Belongs to the acetyltransferase family. NAA40 subfamily.</text>
</comment>
<dbReference type="OrthoDB" id="424551at2759"/>
<keyword evidence="6" id="KW-0963">Cytoplasm</keyword>
<comment type="catalytic activity">
    <reaction evidence="10">
        <text>N-terminal L-seryl-[histone H2A] + acetyl-CoA = N-terminal N(alpha)-acetyl-L-seryl-[histone H2A] + CoA + H(+)</text>
        <dbReference type="Rhea" id="RHEA:50600"/>
        <dbReference type="Rhea" id="RHEA-COMP:12742"/>
        <dbReference type="Rhea" id="RHEA-COMP:12744"/>
        <dbReference type="ChEBI" id="CHEBI:15378"/>
        <dbReference type="ChEBI" id="CHEBI:57287"/>
        <dbReference type="ChEBI" id="CHEBI:57288"/>
        <dbReference type="ChEBI" id="CHEBI:64738"/>
        <dbReference type="ChEBI" id="CHEBI:83690"/>
        <dbReference type="EC" id="2.3.1.257"/>
    </reaction>
</comment>
<evidence type="ECO:0000256" key="3">
    <source>
        <dbReference type="ARBA" id="ARBA00008870"/>
    </source>
</evidence>
<dbReference type="GO" id="GO:0005634">
    <property type="term" value="C:nucleus"/>
    <property type="evidence" value="ECO:0007669"/>
    <property type="project" value="UniProtKB-SubCell"/>
</dbReference>
<dbReference type="InterPro" id="IPR000182">
    <property type="entry name" value="GNAT_dom"/>
</dbReference>
<evidence type="ECO:0000256" key="11">
    <source>
        <dbReference type="ARBA" id="ARBA00049524"/>
    </source>
</evidence>
<keyword evidence="8" id="KW-0539">Nucleus</keyword>
<protein>
    <recommendedName>
        <fullName evidence="5">N-alpha-acetyltransferase 40</fullName>
        <ecNumber evidence="4">2.3.1.257</ecNumber>
    </recommendedName>
</protein>
<evidence type="ECO:0000256" key="1">
    <source>
        <dbReference type="ARBA" id="ARBA00004123"/>
    </source>
</evidence>
<keyword evidence="7" id="KW-0808">Transferase</keyword>
<evidence type="ECO:0000256" key="8">
    <source>
        <dbReference type="ARBA" id="ARBA00023242"/>
    </source>
</evidence>
<dbReference type="AlphaFoldDB" id="A0A9W7ASK0"/>
<feature type="region of interest" description="Disordered" evidence="12">
    <location>
        <begin position="28"/>
        <end position="54"/>
    </location>
</feature>
<keyword evidence="15" id="KW-1185">Reference proteome</keyword>
<feature type="region of interest" description="Disordered" evidence="12">
    <location>
        <begin position="80"/>
        <end position="107"/>
    </location>
</feature>
<gene>
    <name evidence="14" type="ORF">TrST_g7097</name>
</gene>
<dbReference type="InterPro" id="IPR039949">
    <property type="entry name" value="NAA40"/>
</dbReference>
<evidence type="ECO:0000256" key="5">
    <source>
        <dbReference type="ARBA" id="ARBA00015043"/>
    </source>
</evidence>
<organism evidence="14 15">
    <name type="scientific">Triparma strigata</name>
    <dbReference type="NCBI Taxonomy" id="1606541"/>
    <lineage>
        <taxon>Eukaryota</taxon>
        <taxon>Sar</taxon>
        <taxon>Stramenopiles</taxon>
        <taxon>Ochrophyta</taxon>
        <taxon>Bolidophyceae</taxon>
        <taxon>Parmales</taxon>
        <taxon>Triparmaceae</taxon>
        <taxon>Triparma</taxon>
    </lineage>
</organism>
<evidence type="ECO:0000256" key="4">
    <source>
        <dbReference type="ARBA" id="ARBA00012950"/>
    </source>
</evidence>
<sequence>MAKKSKSKKGGKKKPAASKFNKFVSKWESSLPESLPPTEVKTAPSFSSSSPLLATSNTASLSPDFLRTVLTASLPPQPLSLLTITPNPAPNKSSPPQPGDDDSWMDDISSSLATTALKPTKPEASSAALPTPPVLPASSNNLTITYHESPFSLSSPDRHAIYELFLANMKSFYLRSQDGLKEAEKVDELFNVSESRYLVVRSDSGEVVAFTHFRFCHDFDDDDDDDEEEEEEKTPAGPTECAYIFEIQVKASVKCGLGRRMMELVELCAKYAGLPKVTLTVFYANLAAIRFYSKLGYLLDSMICPDEEDGADYFILSKATGVTSVKGVLGLRGERLTEFLEKYKNAII</sequence>
<dbReference type="PROSITE" id="PS51186">
    <property type="entry name" value="GNAT"/>
    <property type="match status" value="1"/>
</dbReference>
<accession>A0A9W7ASK0</accession>
<dbReference type="SUPFAM" id="SSF55729">
    <property type="entry name" value="Acyl-CoA N-acyltransferases (Nat)"/>
    <property type="match status" value="1"/>
</dbReference>
<comment type="caution">
    <text evidence="14">The sequence shown here is derived from an EMBL/GenBank/DDBJ whole genome shotgun (WGS) entry which is preliminary data.</text>
</comment>
<comment type="catalytic activity">
    <reaction evidence="11">
        <text>N-terminal L-seryl-[histone H4] + acetyl-CoA = N-terminal N(alpha)-acetyl-L-seryl-[histone H4] + CoA + H(+)</text>
        <dbReference type="Rhea" id="RHEA:50596"/>
        <dbReference type="Rhea" id="RHEA-COMP:12740"/>
        <dbReference type="Rhea" id="RHEA-COMP:12743"/>
        <dbReference type="ChEBI" id="CHEBI:15378"/>
        <dbReference type="ChEBI" id="CHEBI:57287"/>
        <dbReference type="ChEBI" id="CHEBI:57288"/>
        <dbReference type="ChEBI" id="CHEBI:64738"/>
        <dbReference type="ChEBI" id="CHEBI:83690"/>
        <dbReference type="EC" id="2.3.1.257"/>
    </reaction>
</comment>
<reference evidence="15" key="1">
    <citation type="journal article" date="2023" name="Commun. Biol.">
        <title>Genome analysis of Parmales, the sister group of diatoms, reveals the evolutionary specialization of diatoms from phago-mixotrophs to photoautotrophs.</title>
        <authorList>
            <person name="Ban H."/>
            <person name="Sato S."/>
            <person name="Yoshikawa S."/>
            <person name="Yamada K."/>
            <person name="Nakamura Y."/>
            <person name="Ichinomiya M."/>
            <person name="Sato N."/>
            <person name="Blanc-Mathieu R."/>
            <person name="Endo H."/>
            <person name="Kuwata A."/>
            <person name="Ogata H."/>
        </authorList>
    </citation>
    <scope>NUCLEOTIDE SEQUENCE [LARGE SCALE GENOMIC DNA]</scope>
    <source>
        <strain evidence="15">NIES 3701</strain>
    </source>
</reference>
<evidence type="ECO:0000256" key="10">
    <source>
        <dbReference type="ARBA" id="ARBA00047821"/>
    </source>
</evidence>
<dbReference type="PANTHER" id="PTHR20531:SF1">
    <property type="entry name" value="N-ALPHA-ACETYLTRANSFERASE 40"/>
    <property type="match status" value="1"/>
</dbReference>
<evidence type="ECO:0000256" key="6">
    <source>
        <dbReference type="ARBA" id="ARBA00022490"/>
    </source>
</evidence>
<dbReference type="Gene3D" id="3.40.630.30">
    <property type="match status" value="1"/>
</dbReference>
<proteinExistence type="inferred from homology"/>
<dbReference type="Proteomes" id="UP001165085">
    <property type="component" value="Unassembled WGS sequence"/>
</dbReference>
<evidence type="ECO:0000313" key="14">
    <source>
        <dbReference type="EMBL" id="GMH74318.1"/>
    </source>
</evidence>
<evidence type="ECO:0000256" key="2">
    <source>
        <dbReference type="ARBA" id="ARBA00004496"/>
    </source>
</evidence>
<evidence type="ECO:0000256" key="9">
    <source>
        <dbReference type="ARBA" id="ARBA00023315"/>
    </source>
</evidence>
<evidence type="ECO:0000259" key="13">
    <source>
        <dbReference type="PROSITE" id="PS51186"/>
    </source>
</evidence>
<dbReference type="EMBL" id="BRXY01000178">
    <property type="protein sequence ID" value="GMH74318.1"/>
    <property type="molecule type" value="Genomic_DNA"/>
</dbReference>
<evidence type="ECO:0000256" key="12">
    <source>
        <dbReference type="SAM" id="MobiDB-lite"/>
    </source>
</evidence>
<dbReference type="GO" id="GO:0043998">
    <property type="term" value="F:histone H2A acetyltransferase activity"/>
    <property type="evidence" value="ECO:0007669"/>
    <property type="project" value="InterPro"/>
</dbReference>
<evidence type="ECO:0000256" key="7">
    <source>
        <dbReference type="ARBA" id="ARBA00022679"/>
    </source>
</evidence>
<dbReference type="GO" id="GO:0005737">
    <property type="term" value="C:cytoplasm"/>
    <property type="evidence" value="ECO:0007669"/>
    <property type="project" value="UniProtKB-SubCell"/>
</dbReference>
<feature type="domain" description="N-acetyltransferase" evidence="13">
    <location>
        <begin position="151"/>
        <end position="319"/>
    </location>
</feature>
<dbReference type="GO" id="GO:0010485">
    <property type="term" value="F:histone H4 acetyltransferase activity"/>
    <property type="evidence" value="ECO:0007669"/>
    <property type="project" value="InterPro"/>
</dbReference>
<name>A0A9W7ASK0_9STRA</name>
<dbReference type="GO" id="GO:1990189">
    <property type="term" value="F:protein N-terminal-serine acetyltransferase activity"/>
    <property type="evidence" value="ECO:0007669"/>
    <property type="project" value="UniProtKB-EC"/>
</dbReference>
<dbReference type="InterPro" id="IPR016181">
    <property type="entry name" value="Acyl_CoA_acyltransferase"/>
</dbReference>
<dbReference type="EC" id="2.3.1.257" evidence="4"/>
<dbReference type="PANTHER" id="PTHR20531">
    <property type="entry name" value="N-ALPHA-ACETYLTRANSFERASE 40"/>
    <property type="match status" value="1"/>
</dbReference>
<evidence type="ECO:0000313" key="15">
    <source>
        <dbReference type="Proteomes" id="UP001165085"/>
    </source>
</evidence>